<evidence type="ECO:0000256" key="2">
    <source>
        <dbReference type="SAM" id="Phobius"/>
    </source>
</evidence>
<sequence>MFSKYFTAILLFTMIQSISATGRLRLDITPSNDLALRIITNVLHAESFWMTMGEEITTSFHPLFEQDSIKISFSVDGMTPQVHVYELRKAGTTKRNVFVFDQMVLLVDATFECDDGFTGSRCQRKISKAAVRTATTTTSTSPTASTTDSTTTSTTDSTTTSTTDSTTETTTTAIPSTSTSTAKRTPSVSSVFQLDTNTIIIICLIIVVLVLFIFILILIIRFVTQRRQSIHIESSHTYGSPEAKKTIDSMTSGASKKTNRYTAEPHISIIMTP</sequence>
<evidence type="ECO:0000313" key="5">
    <source>
        <dbReference type="WBParaSite" id="Csp11.Scaffold630.g17650.t1"/>
    </source>
</evidence>
<evidence type="ECO:0000256" key="3">
    <source>
        <dbReference type="SAM" id="SignalP"/>
    </source>
</evidence>
<evidence type="ECO:0000313" key="4">
    <source>
        <dbReference type="Proteomes" id="UP000095282"/>
    </source>
</evidence>
<keyword evidence="2" id="KW-1133">Transmembrane helix</keyword>
<evidence type="ECO:0000256" key="1">
    <source>
        <dbReference type="SAM" id="MobiDB-lite"/>
    </source>
</evidence>
<keyword evidence="4" id="KW-1185">Reference proteome</keyword>
<reference evidence="5" key="1">
    <citation type="submission" date="2016-11" db="UniProtKB">
        <authorList>
            <consortium name="WormBaseParasite"/>
        </authorList>
    </citation>
    <scope>IDENTIFICATION</scope>
</reference>
<organism evidence="4 5">
    <name type="scientific">Caenorhabditis tropicalis</name>
    <dbReference type="NCBI Taxonomy" id="1561998"/>
    <lineage>
        <taxon>Eukaryota</taxon>
        <taxon>Metazoa</taxon>
        <taxon>Ecdysozoa</taxon>
        <taxon>Nematoda</taxon>
        <taxon>Chromadorea</taxon>
        <taxon>Rhabditida</taxon>
        <taxon>Rhabditina</taxon>
        <taxon>Rhabditomorpha</taxon>
        <taxon>Rhabditoidea</taxon>
        <taxon>Rhabditidae</taxon>
        <taxon>Peloderinae</taxon>
        <taxon>Caenorhabditis</taxon>
    </lineage>
</organism>
<feature type="region of interest" description="Disordered" evidence="1">
    <location>
        <begin position="137"/>
        <end position="183"/>
    </location>
</feature>
<accession>A0A1I7UN62</accession>
<feature type="transmembrane region" description="Helical" evidence="2">
    <location>
        <begin position="199"/>
        <end position="220"/>
    </location>
</feature>
<keyword evidence="2" id="KW-0472">Membrane</keyword>
<feature type="compositionally biased region" description="Low complexity" evidence="1">
    <location>
        <begin position="137"/>
        <end position="181"/>
    </location>
</feature>
<dbReference type="InterPro" id="IPR053132">
    <property type="entry name" value="Mesendoderm_Regulator"/>
</dbReference>
<protein>
    <submittedName>
        <fullName evidence="5">SEA domain-containing protein</fullName>
    </submittedName>
</protein>
<feature type="chain" id="PRO_5009309137" evidence="3">
    <location>
        <begin position="21"/>
        <end position="273"/>
    </location>
</feature>
<keyword evidence="3" id="KW-0732">Signal</keyword>
<dbReference type="Proteomes" id="UP000095282">
    <property type="component" value="Unplaced"/>
</dbReference>
<dbReference type="AlphaFoldDB" id="A0A1I7UN62"/>
<dbReference type="PANTHER" id="PTHR35855:SF1">
    <property type="entry name" value="CUB DOMAIN-CONTAINING PROTEIN-RELATED"/>
    <property type="match status" value="1"/>
</dbReference>
<dbReference type="PANTHER" id="PTHR35855">
    <property type="entry name" value="PROTEIN CBG11437-RELATED"/>
    <property type="match status" value="1"/>
</dbReference>
<feature type="signal peptide" evidence="3">
    <location>
        <begin position="1"/>
        <end position="20"/>
    </location>
</feature>
<name>A0A1I7UN62_9PELO</name>
<dbReference type="eggNOG" id="ENOG502RAGI">
    <property type="taxonomic scope" value="Eukaryota"/>
</dbReference>
<proteinExistence type="predicted"/>
<keyword evidence="2" id="KW-0812">Transmembrane</keyword>
<dbReference type="WBParaSite" id="Csp11.Scaffold630.g17650.t1">
    <property type="protein sequence ID" value="Csp11.Scaffold630.g17650.t1"/>
    <property type="gene ID" value="Csp11.Scaffold630.g17650"/>
</dbReference>